<evidence type="ECO:0000313" key="2">
    <source>
        <dbReference type="Proteomes" id="UP000053411"/>
    </source>
</evidence>
<evidence type="ECO:0000313" key="1">
    <source>
        <dbReference type="EMBL" id="KIY03178.1"/>
    </source>
</evidence>
<dbReference type="VEuPathDB" id="FungiDB:Z520_01645"/>
<keyword evidence="2" id="KW-1185">Reference proteome</keyword>
<dbReference type="Proteomes" id="UP000053411">
    <property type="component" value="Unassembled WGS sequence"/>
</dbReference>
<accession>A0A0D2KB00</accession>
<dbReference type="GeneID" id="27707391"/>
<proteinExistence type="predicted"/>
<dbReference type="EMBL" id="KN848063">
    <property type="protein sequence ID" value="KIY03178.1"/>
    <property type="molecule type" value="Genomic_DNA"/>
</dbReference>
<gene>
    <name evidence="1" type="ORF">Z520_01645</name>
</gene>
<name>A0A0D2KB00_9EURO</name>
<dbReference type="RefSeq" id="XP_016637300.1">
    <property type="nucleotide sequence ID" value="XM_016772161.1"/>
</dbReference>
<reference evidence="1 2" key="1">
    <citation type="submission" date="2015-01" db="EMBL/GenBank/DDBJ databases">
        <title>The Genome Sequence of Fonsecaea multimorphosa CBS 102226.</title>
        <authorList>
            <consortium name="The Broad Institute Genomics Platform"/>
            <person name="Cuomo C."/>
            <person name="de Hoog S."/>
            <person name="Gorbushina A."/>
            <person name="Stielow B."/>
            <person name="Teixiera M."/>
            <person name="Abouelleil A."/>
            <person name="Chapman S.B."/>
            <person name="Priest M."/>
            <person name="Young S.K."/>
            <person name="Wortman J."/>
            <person name="Nusbaum C."/>
            <person name="Birren B."/>
        </authorList>
    </citation>
    <scope>NUCLEOTIDE SEQUENCE [LARGE SCALE GENOMIC DNA]</scope>
    <source>
        <strain evidence="1 2">CBS 102226</strain>
    </source>
</reference>
<protein>
    <submittedName>
        <fullName evidence="1">Uncharacterized protein</fullName>
    </submittedName>
</protein>
<dbReference type="AlphaFoldDB" id="A0A0D2KB00"/>
<organism evidence="1 2">
    <name type="scientific">Fonsecaea multimorphosa CBS 102226</name>
    <dbReference type="NCBI Taxonomy" id="1442371"/>
    <lineage>
        <taxon>Eukaryota</taxon>
        <taxon>Fungi</taxon>
        <taxon>Dikarya</taxon>
        <taxon>Ascomycota</taxon>
        <taxon>Pezizomycotina</taxon>
        <taxon>Eurotiomycetes</taxon>
        <taxon>Chaetothyriomycetidae</taxon>
        <taxon>Chaetothyriales</taxon>
        <taxon>Herpotrichiellaceae</taxon>
        <taxon>Fonsecaea</taxon>
    </lineage>
</organism>
<sequence length="168" mass="19240">MGGSKNGPIFISQYSYHLEQMPVAQGMEVPSVRDWTSLSKSGRTRQPKSKMEDHFSDMLTQRTSSDVYEMLGGSILHTNYYNALDFRFFCTPKHLFHYIRAAELIFHISLAARSRRPGEPLHRVSAAKVPSVQTIKQSKRISFLAVQWPHRKVGGLLKIQKFSREEVS</sequence>